<dbReference type="AlphaFoldDB" id="A0A0F5FNE5"/>
<dbReference type="EMBL" id="JZEY01000054">
    <property type="protein sequence ID" value="KKB10065.1"/>
    <property type="molecule type" value="Genomic_DNA"/>
</dbReference>
<dbReference type="InterPro" id="IPR035906">
    <property type="entry name" value="MetI-like_sf"/>
</dbReference>
<dbReference type="PROSITE" id="PS50928">
    <property type="entry name" value="ABC_TM1"/>
    <property type="match status" value="1"/>
</dbReference>
<keyword evidence="6" id="KW-1003">Cell membrane</keyword>
<dbReference type="NCBIfam" id="TIGR02138">
    <property type="entry name" value="phosphate_pstC"/>
    <property type="match status" value="1"/>
</dbReference>
<dbReference type="Gene3D" id="1.10.3720.10">
    <property type="entry name" value="MetI-like"/>
    <property type="match status" value="1"/>
</dbReference>
<comment type="subcellular location">
    <subcellularLocation>
        <location evidence="6">Cell inner membrane</location>
        <topology evidence="6">Multi-pass membrane protein</topology>
    </subcellularLocation>
    <subcellularLocation>
        <location evidence="1 5">Cell membrane</location>
        <topology evidence="1 5">Multi-pass membrane protein</topology>
    </subcellularLocation>
</comment>
<keyword evidence="5" id="KW-0813">Transport</keyword>
<feature type="transmembrane region" description="Helical" evidence="5">
    <location>
        <begin position="235"/>
        <end position="259"/>
    </location>
</feature>
<evidence type="ECO:0000256" key="3">
    <source>
        <dbReference type="ARBA" id="ARBA00022989"/>
    </source>
</evidence>
<dbReference type="PATRIC" id="fig|429727.3.peg.2015"/>
<reference evidence="8 9" key="1">
    <citation type="submission" date="2015-03" db="EMBL/GenBank/DDBJ databases">
        <authorList>
            <person name="Hassan Y."/>
            <person name="Lepp D."/>
            <person name="Li X.-Z."/>
            <person name="Zhou T."/>
        </authorList>
    </citation>
    <scope>NUCLEOTIDE SEQUENCE [LARGE SCALE GENOMIC DNA]</scope>
    <source>
        <strain evidence="8 9">IPL18</strain>
    </source>
</reference>
<dbReference type="InterPro" id="IPR011864">
    <property type="entry name" value="Phosphate_PstC"/>
</dbReference>
<evidence type="ECO:0000313" key="8">
    <source>
        <dbReference type="EMBL" id="KKB10065.1"/>
    </source>
</evidence>
<comment type="similarity">
    <text evidence="6">Belongs to the binding-protein-dependent transport system permease family. CysTW subfamily.</text>
</comment>
<keyword evidence="6" id="KW-0592">Phosphate transport</keyword>
<feature type="transmembrane region" description="Helical" evidence="5">
    <location>
        <begin position="301"/>
        <end position="326"/>
    </location>
</feature>
<comment type="function">
    <text evidence="6">Part of the binding-protein-dependent transport system for phosphate; probably responsible for the translocation of the substrate across the membrane.</text>
</comment>
<dbReference type="GO" id="GO:0006817">
    <property type="term" value="P:phosphate ion transport"/>
    <property type="evidence" value="ECO:0007669"/>
    <property type="project" value="UniProtKB-KW"/>
</dbReference>
<dbReference type="PANTHER" id="PTHR42727:SF1">
    <property type="entry name" value="PHOSPHATE TRANSPORT SYSTEM PERMEASE"/>
    <property type="match status" value="1"/>
</dbReference>
<name>A0A0F5FNE5_9HYPH</name>
<feature type="transmembrane region" description="Helical" evidence="5">
    <location>
        <begin position="44"/>
        <end position="65"/>
    </location>
</feature>
<organism evidence="8 9">
    <name type="scientific">Devosia chinhatensis</name>
    <dbReference type="NCBI Taxonomy" id="429727"/>
    <lineage>
        <taxon>Bacteria</taxon>
        <taxon>Pseudomonadati</taxon>
        <taxon>Pseudomonadota</taxon>
        <taxon>Alphaproteobacteria</taxon>
        <taxon>Hyphomicrobiales</taxon>
        <taxon>Devosiaceae</taxon>
        <taxon>Devosia</taxon>
    </lineage>
</organism>
<keyword evidence="2 5" id="KW-0812">Transmembrane</keyword>
<dbReference type="STRING" id="429727.VE26_09795"/>
<dbReference type="OrthoDB" id="9785113at2"/>
<comment type="caution">
    <text evidence="8">The sequence shown here is derived from an EMBL/GenBank/DDBJ whole genome shotgun (WGS) entry which is preliminary data.</text>
</comment>
<dbReference type="Pfam" id="PF12501">
    <property type="entry name" value="DUF3708"/>
    <property type="match status" value="1"/>
</dbReference>
<dbReference type="GO" id="GO:0005886">
    <property type="term" value="C:plasma membrane"/>
    <property type="evidence" value="ECO:0007669"/>
    <property type="project" value="UniProtKB-SubCell"/>
</dbReference>
<keyword evidence="4 5" id="KW-0472">Membrane</keyword>
<evidence type="ECO:0000313" key="9">
    <source>
        <dbReference type="Proteomes" id="UP000033649"/>
    </source>
</evidence>
<dbReference type="SUPFAM" id="SSF161098">
    <property type="entry name" value="MetI-like"/>
    <property type="match status" value="1"/>
</dbReference>
<dbReference type="GO" id="GO:0005315">
    <property type="term" value="F:phosphate transmembrane transporter activity"/>
    <property type="evidence" value="ECO:0007669"/>
    <property type="project" value="InterPro"/>
</dbReference>
<proteinExistence type="inferred from homology"/>
<evidence type="ECO:0000259" key="7">
    <source>
        <dbReference type="PROSITE" id="PS50928"/>
    </source>
</evidence>
<dbReference type="Pfam" id="PF00528">
    <property type="entry name" value="BPD_transp_1"/>
    <property type="match status" value="1"/>
</dbReference>
<feature type="transmembrane region" description="Helical" evidence="5">
    <location>
        <begin position="427"/>
        <end position="451"/>
    </location>
</feature>
<evidence type="ECO:0000256" key="4">
    <source>
        <dbReference type="ARBA" id="ARBA00023136"/>
    </source>
</evidence>
<feature type="domain" description="ABC transmembrane type-1" evidence="7">
    <location>
        <begin position="231"/>
        <end position="447"/>
    </location>
</feature>
<accession>A0A0F5FNE5</accession>
<keyword evidence="9" id="KW-1185">Reference proteome</keyword>
<keyword evidence="3 5" id="KW-1133">Transmembrane helix</keyword>
<dbReference type="CDD" id="cd06261">
    <property type="entry name" value="TM_PBP2"/>
    <property type="match status" value="1"/>
</dbReference>
<comment type="caution">
    <text evidence="6">Lacks conserved residue(s) required for the propagation of feature annotation.</text>
</comment>
<evidence type="ECO:0000256" key="5">
    <source>
        <dbReference type="RuleBase" id="RU363032"/>
    </source>
</evidence>
<dbReference type="RefSeq" id="WP_046104758.1">
    <property type="nucleotide sequence ID" value="NZ_JZEY01000054.1"/>
</dbReference>
<evidence type="ECO:0000256" key="1">
    <source>
        <dbReference type="ARBA" id="ARBA00004651"/>
    </source>
</evidence>
<dbReference type="PANTHER" id="PTHR42727">
    <property type="entry name" value="PHOSPHATE TRANSPORT SYSTEM PERMEASE PROTEIN"/>
    <property type="match status" value="1"/>
</dbReference>
<keyword evidence="6" id="KW-0997">Cell inner membrane</keyword>
<feature type="transmembrane region" description="Helical" evidence="5">
    <location>
        <begin position="271"/>
        <end position="295"/>
    </location>
</feature>
<dbReference type="InterPro" id="IPR022182">
    <property type="entry name" value="PstC_N"/>
</dbReference>
<feature type="transmembrane region" description="Helical" evidence="5">
    <location>
        <begin position="127"/>
        <end position="148"/>
    </location>
</feature>
<feature type="transmembrane region" description="Helical" evidence="5">
    <location>
        <begin position="359"/>
        <end position="380"/>
    </location>
</feature>
<gene>
    <name evidence="8" type="ORF">VE26_09795</name>
</gene>
<sequence length="459" mass="49012">MNTFIVAGLLIVLLGLAYQLGWSKSRALSTANGVRVHSRGQYHGTLVALWTLVPVVLFLAIWAFFSPGVTHWYTVSLLPTEVLTGLDQLGLNAQLQRIRDLASGFGVTGEVQPFEQAAGENLARFQLLSFLIMLAAAAGLGVLGLTLARRRISPRLRARNEVERAISVLLIACSAVAIFTTVGIVASLVTEAFRFFTYINPLDFFFGTVWAPRFSSTGTGDAGQYGLLPLLTGTLMISAIAMLVAVPVGLMAAIYLNQYAHANVRKIVKPIIEILAGIPTIVYGFFALVTVGPFLRDFGNAVGLSISATSALTAGLVMGVMIIPFISSLSDDILNQVPRTLRDGAYGLGATQSETIRNVLLPAALPGIVGAFLLAVSRAIGETMIVVLAAGNAPILRGNPLEPVSTITVSIVNQLTGDTDFTGPQSLVAFALGLTLFIMTLCLNIVALYIVRRFREQYE</sequence>
<protein>
    <recommendedName>
        <fullName evidence="6">Phosphate transport system permease protein</fullName>
    </recommendedName>
</protein>
<feature type="transmembrane region" description="Helical" evidence="5">
    <location>
        <begin position="168"/>
        <end position="189"/>
    </location>
</feature>
<feature type="transmembrane region" description="Helical" evidence="5">
    <location>
        <begin position="6"/>
        <end position="23"/>
    </location>
</feature>
<evidence type="ECO:0000256" key="2">
    <source>
        <dbReference type="ARBA" id="ARBA00022692"/>
    </source>
</evidence>
<dbReference type="InterPro" id="IPR000515">
    <property type="entry name" value="MetI-like"/>
</dbReference>
<dbReference type="Proteomes" id="UP000033649">
    <property type="component" value="Unassembled WGS sequence"/>
</dbReference>
<evidence type="ECO:0000256" key="6">
    <source>
        <dbReference type="RuleBase" id="RU363054"/>
    </source>
</evidence>